<dbReference type="GO" id="GO:0030672">
    <property type="term" value="C:synaptic vesicle membrane"/>
    <property type="evidence" value="ECO:0007669"/>
    <property type="project" value="TreeGrafter"/>
</dbReference>
<comment type="caution">
    <text evidence="8">The sequence shown here is derived from an EMBL/GenBank/DDBJ whole genome shotgun (WGS) entry which is preliminary data.</text>
</comment>
<comment type="subcellular location">
    <subcellularLocation>
        <location evidence="1">Membrane</location>
        <topology evidence="1">Multi-pass membrane protein</topology>
    </subcellularLocation>
</comment>
<feature type="transmembrane region" description="Helical" evidence="6">
    <location>
        <begin position="324"/>
        <end position="344"/>
    </location>
</feature>
<feature type="transmembrane region" description="Helical" evidence="6">
    <location>
        <begin position="356"/>
        <end position="375"/>
    </location>
</feature>
<feature type="transmembrane region" description="Helical" evidence="6">
    <location>
        <begin position="236"/>
        <end position="254"/>
    </location>
</feature>
<feature type="domain" description="Major facilitator superfamily (MFS) profile" evidence="7">
    <location>
        <begin position="198"/>
        <end position="410"/>
    </location>
</feature>
<dbReference type="AlphaFoldDB" id="A0A820JFN6"/>
<dbReference type="Pfam" id="PF07690">
    <property type="entry name" value="MFS_1"/>
    <property type="match status" value="1"/>
</dbReference>
<dbReference type="PANTHER" id="PTHR23506">
    <property type="entry name" value="GH10249P"/>
    <property type="match status" value="1"/>
</dbReference>
<feature type="transmembrane region" description="Helical" evidence="6">
    <location>
        <begin position="21"/>
        <end position="45"/>
    </location>
</feature>
<keyword evidence="2" id="KW-0813">Transport</keyword>
<keyword evidence="3 6" id="KW-0812">Transmembrane</keyword>
<dbReference type="SUPFAM" id="SSF103473">
    <property type="entry name" value="MFS general substrate transporter"/>
    <property type="match status" value="1"/>
</dbReference>
<name>A0A820JFN6_9BILA</name>
<dbReference type="GO" id="GO:0015842">
    <property type="term" value="P:aminergic neurotransmitter loading into synaptic vesicle"/>
    <property type="evidence" value="ECO:0007669"/>
    <property type="project" value="TreeGrafter"/>
</dbReference>
<keyword evidence="9" id="KW-1185">Reference proteome</keyword>
<evidence type="ECO:0000256" key="1">
    <source>
        <dbReference type="ARBA" id="ARBA00004141"/>
    </source>
</evidence>
<dbReference type="GO" id="GO:0043195">
    <property type="term" value="C:terminal bouton"/>
    <property type="evidence" value="ECO:0007669"/>
    <property type="project" value="TreeGrafter"/>
</dbReference>
<dbReference type="InterPro" id="IPR050930">
    <property type="entry name" value="MFS_Vesicular_Transporter"/>
</dbReference>
<protein>
    <recommendedName>
        <fullName evidence="7">Major facilitator superfamily (MFS) profile domain-containing protein</fullName>
    </recommendedName>
</protein>
<dbReference type="PANTHER" id="PTHR23506:SF23">
    <property type="entry name" value="GH10249P"/>
    <property type="match status" value="1"/>
</dbReference>
<dbReference type="GO" id="GO:0005335">
    <property type="term" value="F:serotonin:sodium:chloride symporter activity"/>
    <property type="evidence" value="ECO:0007669"/>
    <property type="project" value="TreeGrafter"/>
</dbReference>
<dbReference type="Gene3D" id="1.20.1250.20">
    <property type="entry name" value="MFS general substrate transporter like domains"/>
    <property type="match status" value="2"/>
</dbReference>
<evidence type="ECO:0000313" key="9">
    <source>
        <dbReference type="Proteomes" id="UP000663873"/>
    </source>
</evidence>
<reference evidence="8" key="1">
    <citation type="submission" date="2021-02" db="EMBL/GenBank/DDBJ databases">
        <authorList>
            <person name="Nowell W R."/>
        </authorList>
    </citation>
    <scope>NUCLEOTIDE SEQUENCE</scope>
</reference>
<evidence type="ECO:0000259" key="7">
    <source>
        <dbReference type="PROSITE" id="PS50850"/>
    </source>
</evidence>
<sequence>MNHLNLQSMKDFWQKWRSSRVLILFIVFVALFLDNMLLTTVVPIVPDYLYRLQQPKISSNDTYSLLAKNCSNSEIIERRNYFVRNPTKFRLLLRTHCNWTLDWAINRTDIESQERRTILEKENQWVGIMFASKAFVQLLTNPFVGPLTNRVGYSIPMFSGFAIMFISTLILQLTVLKPGVTSVPIEGASLKTLIKDPYILLAAGAISFGNIGIAMMEPSLPIWMMTTMRATEFQQGAAFLPASISYLIGTNVFGPMAHKMGRWLCCMIGLILISIALTGVPMATSIYGLIIPNGLLGFAIGMVDSSMMPSMGYLVDIRHSSVYGSVYAIADVAFCLGYAIGPALSGFIVHAFGFRAMLYIISFICLCYAPLLLFLRNPPAREENMSLITGDNHNSFSYIRSKSLDDENGY</sequence>
<evidence type="ECO:0000256" key="4">
    <source>
        <dbReference type="ARBA" id="ARBA00022989"/>
    </source>
</evidence>
<accession>A0A820JFN6</accession>
<feature type="transmembrane region" description="Helical" evidence="6">
    <location>
        <begin position="197"/>
        <end position="216"/>
    </location>
</feature>
<proteinExistence type="predicted"/>
<evidence type="ECO:0000256" key="6">
    <source>
        <dbReference type="SAM" id="Phobius"/>
    </source>
</evidence>
<evidence type="ECO:0000256" key="2">
    <source>
        <dbReference type="ARBA" id="ARBA00022448"/>
    </source>
</evidence>
<keyword evidence="5 6" id="KW-0472">Membrane</keyword>
<gene>
    <name evidence="8" type="ORF">UJA718_LOCUS14069</name>
</gene>
<feature type="transmembrane region" description="Helical" evidence="6">
    <location>
        <begin position="153"/>
        <end position="176"/>
    </location>
</feature>
<dbReference type="InterPro" id="IPR011701">
    <property type="entry name" value="MFS"/>
</dbReference>
<dbReference type="Proteomes" id="UP000663873">
    <property type="component" value="Unassembled WGS sequence"/>
</dbReference>
<dbReference type="InterPro" id="IPR020846">
    <property type="entry name" value="MFS_dom"/>
</dbReference>
<keyword evidence="4 6" id="KW-1133">Transmembrane helix</keyword>
<evidence type="ECO:0000256" key="5">
    <source>
        <dbReference type="ARBA" id="ARBA00023136"/>
    </source>
</evidence>
<dbReference type="PROSITE" id="PS50850">
    <property type="entry name" value="MFS"/>
    <property type="match status" value="1"/>
</dbReference>
<evidence type="ECO:0000313" key="8">
    <source>
        <dbReference type="EMBL" id="CAF4324190.1"/>
    </source>
</evidence>
<organism evidence="8 9">
    <name type="scientific">Rotaria socialis</name>
    <dbReference type="NCBI Taxonomy" id="392032"/>
    <lineage>
        <taxon>Eukaryota</taxon>
        <taxon>Metazoa</taxon>
        <taxon>Spiralia</taxon>
        <taxon>Gnathifera</taxon>
        <taxon>Rotifera</taxon>
        <taxon>Eurotatoria</taxon>
        <taxon>Bdelloidea</taxon>
        <taxon>Philodinida</taxon>
        <taxon>Philodinidae</taxon>
        <taxon>Rotaria</taxon>
    </lineage>
</organism>
<dbReference type="FunFam" id="1.20.1250.20:FF:000401">
    <property type="entry name" value="Vesicular amine transporter"/>
    <property type="match status" value="1"/>
</dbReference>
<dbReference type="InterPro" id="IPR036259">
    <property type="entry name" value="MFS_trans_sf"/>
</dbReference>
<dbReference type="EMBL" id="CAJOBP010001955">
    <property type="protein sequence ID" value="CAF4324190.1"/>
    <property type="molecule type" value="Genomic_DNA"/>
</dbReference>
<feature type="transmembrane region" description="Helical" evidence="6">
    <location>
        <begin position="261"/>
        <end position="280"/>
    </location>
</feature>
<evidence type="ECO:0000256" key="3">
    <source>
        <dbReference type="ARBA" id="ARBA00022692"/>
    </source>
</evidence>